<comment type="caution">
    <text evidence="2">The sequence shown here is derived from an EMBL/GenBank/DDBJ whole genome shotgun (WGS) entry which is preliminary data.</text>
</comment>
<dbReference type="PANTHER" id="PTHR33065">
    <property type="entry name" value="OS07G0486400 PROTEIN"/>
    <property type="match status" value="1"/>
</dbReference>
<dbReference type="InterPro" id="IPR046533">
    <property type="entry name" value="DUF6598"/>
</dbReference>
<feature type="domain" description="DUF6598" evidence="1">
    <location>
        <begin position="82"/>
        <end position="314"/>
    </location>
</feature>
<sequence>MGRRRRRAPTLSWEERVAQALHIVRLHQITELDPAQGCPVLTRFYIYGYNLAYFDFDRESSAGPGPPFLELAPSEYTLLEQSVNVVSLTVCESDVGYPVRVFGTVLARDQVDYKCVYLFRRGRDDPQVPRRFEDTLALADPSRGFAVTCSMFFEIDLWTIDAGSGEAAVLSRGVIEHNACVSDGELVTKLLESWRSTVRLAYTPVPFAVIATLTARVLHGASGFAGRVVARTSGNGNGIVLHDSGVLGTSTELGAGGSVALSRRLVAVPVNERLVIRVHVEDGGGREAACFEGTLGHLDDRRIFCHGSYLLEVKAEWNGNTRRRNVYGYAGHTRLLL</sequence>
<organism evidence="2 3">
    <name type="scientific">Panicum virgatum</name>
    <name type="common">Blackwell switchgrass</name>
    <dbReference type="NCBI Taxonomy" id="38727"/>
    <lineage>
        <taxon>Eukaryota</taxon>
        <taxon>Viridiplantae</taxon>
        <taxon>Streptophyta</taxon>
        <taxon>Embryophyta</taxon>
        <taxon>Tracheophyta</taxon>
        <taxon>Spermatophyta</taxon>
        <taxon>Magnoliopsida</taxon>
        <taxon>Liliopsida</taxon>
        <taxon>Poales</taxon>
        <taxon>Poaceae</taxon>
        <taxon>PACMAD clade</taxon>
        <taxon>Panicoideae</taxon>
        <taxon>Panicodae</taxon>
        <taxon>Paniceae</taxon>
        <taxon>Panicinae</taxon>
        <taxon>Panicum</taxon>
        <taxon>Panicum sect. Hiantes</taxon>
    </lineage>
</organism>
<protein>
    <recommendedName>
        <fullName evidence="1">DUF6598 domain-containing protein</fullName>
    </recommendedName>
</protein>
<dbReference type="Pfam" id="PF20241">
    <property type="entry name" value="DUF6598"/>
    <property type="match status" value="1"/>
</dbReference>
<reference evidence="2" key="1">
    <citation type="submission" date="2020-05" db="EMBL/GenBank/DDBJ databases">
        <title>WGS assembly of Panicum virgatum.</title>
        <authorList>
            <person name="Lovell J.T."/>
            <person name="Jenkins J."/>
            <person name="Shu S."/>
            <person name="Juenger T.E."/>
            <person name="Schmutz J."/>
        </authorList>
    </citation>
    <scope>NUCLEOTIDE SEQUENCE</scope>
    <source>
        <strain evidence="2">AP13</strain>
    </source>
</reference>
<evidence type="ECO:0000259" key="1">
    <source>
        <dbReference type="Pfam" id="PF20241"/>
    </source>
</evidence>
<evidence type="ECO:0000313" key="2">
    <source>
        <dbReference type="EMBL" id="KAG2625528.1"/>
    </source>
</evidence>
<dbReference type="EMBL" id="CM029041">
    <property type="protein sequence ID" value="KAG2625528.1"/>
    <property type="molecule type" value="Genomic_DNA"/>
</dbReference>
<accession>A0A8T0UTR0</accession>
<proteinExistence type="predicted"/>
<keyword evidence="3" id="KW-1185">Reference proteome</keyword>
<dbReference type="AlphaFoldDB" id="A0A8T0UTR0"/>
<evidence type="ECO:0000313" key="3">
    <source>
        <dbReference type="Proteomes" id="UP000823388"/>
    </source>
</evidence>
<dbReference type="Proteomes" id="UP000823388">
    <property type="component" value="Chromosome 3K"/>
</dbReference>
<name>A0A8T0UTR0_PANVG</name>
<dbReference type="PANTHER" id="PTHR33065:SF187">
    <property type="entry name" value="DUF6598 DOMAIN-CONTAINING PROTEIN"/>
    <property type="match status" value="1"/>
</dbReference>
<gene>
    <name evidence="2" type="ORF">PVAP13_3KG209600</name>
</gene>